<gene>
    <name evidence="2" type="ORF">EB796_005451</name>
</gene>
<evidence type="ECO:0000313" key="2">
    <source>
        <dbReference type="EMBL" id="KAF6036243.1"/>
    </source>
</evidence>
<proteinExistence type="inferred from homology"/>
<keyword evidence="3" id="KW-1185">Reference proteome</keyword>
<evidence type="ECO:0000313" key="3">
    <source>
        <dbReference type="Proteomes" id="UP000593567"/>
    </source>
</evidence>
<dbReference type="GO" id="GO:0005737">
    <property type="term" value="C:cytoplasm"/>
    <property type="evidence" value="ECO:0007669"/>
    <property type="project" value="TreeGrafter"/>
</dbReference>
<dbReference type="Proteomes" id="UP000593567">
    <property type="component" value="Unassembled WGS sequence"/>
</dbReference>
<dbReference type="Gene3D" id="3.40.50.300">
    <property type="entry name" value="P-loop containing nucleotide triphosphate hydrolases"/>
    <property type="match status" value="1"/>
</dbReference>
<dbReference type="InterPro" id="IPR005129">
    <property type="entry name" value="GTPase_ArgK"/>
</dbReference>
<dbReference type="Pfam" id="PF03308">
    <property type="entry name" value="MeaB"/>
    <property type="match status" value="1"/>
</dbReference>
<evidence type="ECO:0000256" key="1">
    <source>
        <dbReference type="ARBA" id="ARBA00009625"/>
    </source>
</evidence>
<dbReference type="InterPro" id="IPR027417">
    <property type="entry name" value="P-loop_NTPase"/>
</dbReference>
<reference evidence="2" key="1">
    <citation type="submission" date="2020-06" db="EMBL/GenBank/DDBJ databases">
        <title>Draft genome of Bugula neritina, a colonial animal packing powerful symbionts and potential medicines.</title>
        <authorList>
            <person name="Rayko M."/>
        </authorList>
    </citation>
    <scope>NUCLEOTIDE SEQUENCE [LARGE SCALE GENOMIC DNA]</scope>
    <source>
        <strain evidence="2">Kwan_BN1</strain>
    </source>
</reference>
<dbReference type="OrthoDB" id="1476984at2759"/>
<comment type="caution">
    <text evidence="2">The sequence shown here is derived from an EMBL/GenBank/DDBJ whole genome shotgun (WGS) entry which is preliminary data.</text>
</comment>
<name>A0A7J7KDJ1_BUGNE</name>
<dbReference type="PANTHER" id="PTHR23408">
    <property type="entry name" value="METHYLMALONYL-COA MUTASE"/>
    <property type="match status" value="1"/>
</dbReference>
<accession>A0A7J7KDJ1</accession>
<dbReference type="GO" id="GO:0003924">
    <property type="term" value="F:GTPase activity"/>
    <property type="evidence" value="ECO:0007669"/>
    <property type="project" value="InterPro"/>
</dbReference>
<comment type="similarity">
    <text evidence="1">Belongs to the SIMIBI class G3E GTPase family. ArgK/MeaB subfamily.</text>
</comment>
<sequence>MLLMKRFLRVGLTEAFNVRSKYVSTWNYVSDSTAQLDPEVSKLFEGIVSGQRASLAKGITLVESANSRKKAMGQALLARVLRHMKEKENYNELTFRIGLSGAPGAGKSTLIESLGTPSY</sequence>
<dbReference type="Gene3D" id="1.20.5.170">
    <property type="match status" value="1"/>
</dbReference>
<dbReference type="PANTHER" id="PTHR23408:SF3">
    <property type="entry name" value="METHYLMALONIC ACIDURIA TYPE A PROTEIN, MITOCHONDRIAL"/>
    <property type="match status" value="1"/>
</dbReference>
<protein>
    <submittedName>
        <fullName evidence="2">MMAA</fullName>
    </submittedName>
</protein>
<dbReference type="AlphaFoldDB" id="A0A7J7KDJ1"/>
<dbReference type="EMBL" id="VXIV02000759">
    <property type="protein sequence ID" value="KAF6036243.1"/>
    <property type="molecule type" value="Genomic_DNA"/>
</dbReference>
<dbReference type="GO" id="GO:0005525">
    <property type="term" value="F:GTP binding"/>
    <property type="evidence" value="ECO:0007669"/>
    <property type="project" value="InterPro"/>
</dbReference>
<dbReference type="SUPFAM" id="SSF52540">
    <property type="entry name" value="P-loop containing nucleoside triphosphate hydrolases"/>
    <property type="match status" value="1"/>
</dbReference>
<organism evidence="2 3">
    <name type="scientific">Bugula neritina</name>
    <name type="common">Brown bryozoan</name>
    <name type="synonym">Sertularia neritina</name>
    <dbReference type="NCBI Taxonomy" id="10212"/>
    <lineage>
        <taxon>Eukaryota</taxon>
        <taxon>Metazoa</taxon>
        <taxon>Spiralia</taxon>
        <taxon>Lophotrochozoa</taxon>
        <taxon>Bryozoa</taxon>
        <taxon>Gymnolaemata</taxon>
        <taxon>Cheilostomatida</taxon>
        <taxon>Flustrina</taxon>
        <taxon>Buguloidea</taxon>
        <taxon>Bugulidae</taxon>
        <taxon>Bugula</taxon>
    </lineage>
</organism>